<name>A0A1W9YNM8_MYCBA</name>
<dbReference type="AlphaFoldDB" id="A0A1W9YNM8"/>
<reference evidence="1 2" key="1">
    <citation type="submission" date="2017-02" db="EMBL/GenBank/DDBJ databases">
        <title>The new phylogeny of genus Mycobacterium.</title>
        <authorList>
            <person name="Tortoli E."/>
            <person name="Trovato A."/>
            <person name="Cirillo D.M."/>
        </authorList>
    </citation>
    <scope>NUCLEOTIDE SEQUENCE [LARGE SCALE GENOMIC DNA]</scope>
    <source>
        <strain evidence="1 2">DSM 45578</strain>
    </source>
</reference>
<protein>
    <submittedName>
        <fullName evidence="1">Uncharacterized protein</fullName>
    </submittedName>
</protein>
<evidence type="ECO:0000313" key="1">
    <source>
        <dbReference type="EMBL" id="ORA01400.1"/>
    </source>
</evidence>
<gene>
    <name evidence="1" type="ORF">BST17_28425</name>
</gene>
<organism evidence="1 2">
    <name type="scientific">Mycolicibacterium bacteremicum</name>
    <name type="common">Mycobacterium bacteremicum</name>
    <dbReference type="NCBI Taxonomy" id="564198"/>
    <lineage>
        <taxon>Bacteria</taxon>
        <taxon>Bacillati</taxon>
        <taxon>Actinomycetota</taxon>
        <taxon>Actinomycetes</taxon>
        <taxon>Mycobacteriales</taxon>
        <taxon>Mycobacteriaceae</taxon>
        <taxon>Mycolicibacterium</taxon>
    </lineage>
</organism>
<proteinExistence type="predicted"/>
<dbReference type="EMBL" id="MVHJ01000060">
    <property type="protein sequence ID" value="ORA01400.1"/>
    <property type="molecule type" value="Genomic_DNA"/>
</dbReference>
<keyword evidence="2" id="KW-1185">Reference proteome</keyword>
<accession>A0A1W9YNM8</accession>
<dbReference type="Proteomes" id="UP000192366">
    <property type="component" value="Unassembled WGS sequence"/>
</dbReference>
<comment type="caution">
    <text evidence="1">The sequence shown here is derived from an EMBL/GenBank/DDBJ whole genome shotgun (WGS) entry which is preliminary data.</text>
</comment>
<dbReference type="OrthoDB" id="4484277at2"/>
<sequence length="84" mass="8819">MTAQGFVGADPDNQDQGLAVDARVRVHAGTDDEAVGVIVDDFGDSAGQSVDIGEHHIVDAARRWAVLLDSGSLTFVDSDVLQPE</sequence>
<dbReference type="RefSeq" id="WP_083062347.1">
    <property type="nucleotide sequence ID" value="NZ_CALUAE010000155.1"/>
</dbReference>
<evidence type="ECO:0000313" key="2">
    <source>
        <dbReference type="Proteomes" id="UP000192366"/>
    </source>
</evidence>